<dbReference type="PROSITE" id="PS00278">
    <property type="entry name" value="STAPH_STREP_TOXIN_2"/>
    <property type="match status" value="1"/>
</dbReference>
<protein>
    <submittedName>
        <fullName evidence="3">Exotoxin</fullName>
    </submittedName>
</protein>
<feature type="domain" description="Staphylococcal/Streptococcal toxin beta-grasp" evidence="2">
    <location>
        <begin position="161"/>
        <end position="251"/>
    </location>
</feature>
<comment type="similarity">
    <text evidence="1">Belongs to the staphylococcal/streptococcal toxin family.</text>
</comment>
<evidence type="ECO:0000313" key="3">
    <source>
        <dbReference type="EMBL" id="EIA14864.1"/>
    </source>
</evidence>
<dbReference type="Proteomes" id="UP000003093">
    <property type="component" value="Unassembled WGS sequence"/>
</dbReference>
<dbReference type="InterPro" id="IPR006123">
    <property type="entry name" value="Toxin_b-grasp_Staph/Strep"/>
</dbReference>
<dbReference type="InterPro" id="IPR016091">
    <property type="entry name" value="SuperAg_toxin_C"/>
</dbReference>
<sequence>MLILVLMIMQKGEVRMRKRIMKKLIFMTTLLLLGTTATQTPNSPLNVSTDAKAYHIGQDETNINELIKYYTQPPLTFSNRWLYQYDDGNIYVEFKRYSWSAHIRLWGAESWGNVNQLRDRYVDVFGLKDEDTSQLWWVYRDTFTGGVTPAASPSDKPYSLFVQYKDKLQTIIGAHKMYQGNKPILTLKEIDFRARETLIKNKILYHENRNKGKLKIIGGGNDFTIDLSKRLHSDLANVYVKNPQKITVEVLID</sequence>
<dbReference type="Gene3D" id="3.10.20.120">
    <property type="match status" value="1"/>
</dbReference>
<organism evidence="3 4">
    <name type="scientific">Staphylococcus aureus subsp. aureus DR10</name>
    <dbReference type="NCBI Taxonomy" id="1155079"/>
    <lineage>
        <taxon>Bacteria</taxon>
        <taxon>Bacillati</taxon>
        <taxon>Bacillota</taxon>
        <taxon>Bacilli</taxon>
        <taxon>Bacillales</taxon>
        <taxon>Staphylococcaceae</taxon>
        <taxon>Staphylococcus</taxon>
    </lineage>
</organism>
<dbReference type="Pfam" id="PF02876">
    <property type="entry name" value="Stap_Strp_tox_C"/>
    <property type="match status" value="1"/>
</dbReference>
<dbReference type="Gene3D" id="2.40.50.110">
    <property type="match status" value="1"/>
</dbReference>
<comment type="caution">
    <text evidence="3">The sequence shown here is derived from an EMBL/GenBank/DDBJ whole genome shotgun (WGS) entry which is preliminary data.</text>
</comment>
<evidence type="ECO:0000313" key="4">
    <source>
        <dbReference type="Proteomes" id="UP000003093"/>
    </source>
</evidence>
<dbReference type="EMBL" id="AIDT01000002">
    <property type="protein sequence ID" value="EIA14864.1"/>
    <property type="molecule type" value="Genomic_DNA"/>
</dbReference>
<dbReference type="InterPro" id="IPR006126">
    <property type="entry name" value="Staph/Strept_toxin_CS"/>
</dbReference>
<evidence type="ECO:0000259" key="2">
    <source>
        <dbReference type="Pfam" id="PF02876"/>
    </source>
</evidence>
<proteinExistence type="inferred from homology"/>
<gene>
    <name evidence="3" type="ORF">ST398NM02_1160</name>
</gene>
<evidence type="ECO:0000256" key="1">
    <source>
        <dbReference type="ARBA" id="ARBA00008401"/>
    </source>
</evidence>
<dbReference type="AlphaFoldDB" id="A0ABC9Q276"/>
<accession>A0ABC9Q276</accession>
<dbReference type="NCBIfam" id="NF009890">
    <property type="entry name" value="PRK13350.1"/>
    <property type="match status" value="1"/>
</dbReference>
<dbReference type="SUPFAM" id="SSF54334">
    <property type="entry name" value="Superantigen toxins, C-terminal domain"/>
    <property type="match status" value="1"/>
</dbReference>
<name>A0ABC9Q276_STAA5</name>
<reference evidence="3 4" key="1">
    <citation type="journal article" date="2012" name="MBio">
        <title>Identification of a highly transmissible animal-independent Staphylococcus aureus ST398 clone with distinct genomic and cell adhesion properties.</title>
        <authorList>
            <person name="Uhlemann A.C."/>
            <person name="Porcella S.F."/>
            <person name="Trivedi S."/>
            <person name="Sullivan S.B."/>
            <person name="Hafer C."/>
            <person name="Kennedy A.D."/>
            <person name="Barbian K.D."/>
            <person name="McCarthy A.J."/>
            <person name="Street C."/>
            <person name="Hirschberg D.L."/>
            <person name="Lipkin W.I."/>
            <person name="Lindsay J.A."/>
            <person name="DeLeo F.R."/>
            <person name="Lowy F.D."/>
        </authorList>
    </citation>
    <scope>NUCLEOTIDE SEQUENCE [LARGE SCALE GENOMIC DNA]</scope>
    <source>
        <strain evidence="3 4">DR10</strain>
    </source>
</reference>